<name>A0A166X048_9GAMM</name>
<evidence type="ECO:0000313" key="1">
    <source>
        <dbReference type="EMBL" id="KZN39091.1"/>
    </source>
</evidence>
<proteinExistence type="predicted"/>
<keyword evidence="2" id="KW-1185">Reference proteome</keyword>
<reference evidence="1 2" key="1">
    <citation type="submission" date="2013-07" db="EMBL/GenBank/DDBJ databases">
        <title>Comparative Genomic and Metabolomic Analysis of Twelve Strains of Pseudoalteromonas luteoviolacea.</title>
        <authorList>
            <person name="Vynne N.G."/>
            <person name="Mansson M."/>
            <person name="Gram L."/>
        </authorList>
    </citation>
    <scope>NUCLEOTIDE SEQUENCE [LARGE SCALE GENOMIC DNA]</scope>
    <source>
        <strain evidence="1 2">DSM 6061</strain>
    </source>
</reference>
<gene>
    <name evidence="1" type="ORF">N475_14870</name>
</gene>
<sequence length="69" mass="7567">MRALTKIRALWGFKCFHNGEWASNMSSKAAIGITNIVKLSNPASRALKFVASNEMASIKLMDCFNPCCA</sequence>
<dbReference type="EMBL" id="AUYB01000100">
    <property type="protein sequence ID" value="KZN39091.1"/>
    <property type="molecule type" value="Genomic_DNA"/>
</dbReference>
<comment type="caution">
    <text evidence="1">The sequence shown here is derived from an EMBL/GenBank/DDBJ whole genome shotgun (WGS) entry which is preliminary data.</text>
</comment>
<evidence type="ECO:0000313" key="2">
    <source>
        <dbReference type="Proteomes" id="UP000076643"/>
    </source>
</evidence>
<dbReference type="Proteomes" id="UP000076643">
    <property type="component" value="Unassembled WGS sequence"/>
</dbReference>
<protein>
    <submittedName>
        <fullName evidence="1">Uncharacterized protein</fullName>
    </submittedName>
</protein>
<accession>A0A166X048</accession>
<dbReference type="AlphaFoldDB" id="A0A166X048"/>
<organism evidence="1 2">
    <name type="scientific">Pseudoalteromonas luteoviolacea DSM 6061</name>
    <dbReference type="NCBI Taxonomy" id="1365250"/>
    <lineage>
        <taxon>Bacteria</taxon>
        <taxon>Pseudomonadati</taxon>
        <taxon>Pseudomonadota</taxon>
        <taxon>Gammaproteobacteria</taxon>
        <taxon>Alteromonadales</taxon>
        <taxon>Pseudoalteromonadaceae</taxon>
        <taxon>Pseudoalteromonas</taxon>
    </lineage>
</organism>